<name>A0ABV3ZPP4_9BURK</name>
<organism evidence="2 3">
    <name type="scientific">Comamonas guangdongensis</name>
    <dbReference type="NCBI Taxonomy" id="510515"/>
    <lineage>
        <taxon>Bacteria</taxon>
        <taxon>Pseudomonadati</taxon>
        <taxon>Pseudomonadota</taxon>
        <taxon>Betaproteobacteria</taxon>
        <taxon>Burkholderiales</taxon>
        <taxon>Comamonadaceae</taxon>
        <taxon>Comamonas</taxon>
    </lineage>
</organism>
<evidence type="ECO:0000313" key="2">
    <source>
        <dbReference type="EMBL" id="MEX8191547.1"/>
    </source>
</evidence>
<comment type="caution">
    <text evidence="2">The sequence shown here is derived from an EMBL/GenBank/DDBJ whole genome shotgun (WGS) entry which is preliminary data.</text>
</comment>
<dbReference type="RefSeq" id="WP_369336773.1">
    <property type="nucleotide sequence ID" value="NZ_JBFYGN010000002.1"/>
</dbReference>
<dbReference type="Proteomes" id="UP001561046">
    <property type="component" value="Unassembled WGS sequence"/>
</dbReference>
<keyword evidence="1" id="KW-0472">Membrane</keyword>
<reference evidence="2 3" key="1">
    <citation type="journal article" date="2013" name="Int. J. Syst. Evol. Microbiol.">
        <title>Comamonas guangdongensis sp. nov., isolated from subterranean forest sediment, and emended description of the genus Comamonas.</title>
        <authorList>
            <person name="Zhang J."/>
            <person name="Wang Y."/>
            <person name="Zhou S."/>
            <person name="Wu C."/>
            <person name="He J."/>
            <person name="Li F."/>
        </authorList>
    </citation>
    <scope>NUCLEOTIDE SEQUENCE [LARGE SCALE GENOMIC DNA]</scope>
    <source>
        <strain evidence="2 3">CCTCC AB2011133</strain>
    </source>
</reference>
<feature type="transmembrane region" description="Helical" evidence="1">
    <location>
        <begin position="73"/>
        <end position="95"/>
    </location>
</feature>
<proteinExistence type="predicted"/>
<protein>
    <submittedName>
        <fullName evidence="2">Uncharacterized protein</fullName>
    </submittedName>
</protein>
<keyword evidence="3" id="KW-1185">Reference proteome</keyword>
<evidence type="ECO:0000313" key="3">
    <source>
        <dbReference type="Proteomes" id="UP001561046"/>
    </source>
</evidence>
<gene>
    <name evidence="2" type="ORF">AB6724_01690</name>
</gene>
<dbReference type="EMBL" id="JBFYGN010000002">
    <property type="protein sequence ID" value="MEX8191547.1"/>
    <property type="molecule type" value="Genomic_DNA"/>
</dbReference>
<keyword evidence="1" id="KW-1133">Transmembrane helix</keyword>
<feature type="transmembrane region" description="Helical" evidence="1">
    <location>
        <begin position="40"/>
        <end position="61"/>
    </location>
</feature>
<accession>A0ABV3ZPP4</accession>
<evidence type="ECO:0000256" key="1">
    <source>
        <dbReference type="SAM" id="Phobius"/>
    </source>
</evidence>
<feature type="transmembrane region" description="Helical" evidence="1">
    <location>
        <begin position="107"/>
        <end position="124"/>
    </location>
</feature>
<sequence length="126" mass="13782">MLELLFDVLGEFALQAAGEVLLELGLHSVAEPLRRPPRPWLAAPGYAILGTLFGALSLLLVSHHLTPEGPLRLLNLVFTPLAVGGLMVAMGIWRARKGESPLRIHRFGYGFLFALCFALVRHAFAE</sequence>
<keyword evidence="1" id="KW-0812">Transmembrane</keyword>